<accession>A0AB38E7W0</accession>
<name>A0AB38E7W0_XANCH</name>
<dbReference type="Proteomes" id="UP000234166">
    <property type="component" value="Unassembled WGS sequence"/>
</dbReference>
<proteinExistence type="inferred from homology"/>
<dbReference type="Gene3D" id="2.30.30.1240">
    <property type="entry name" value="AscD, thumb domain, four stranded beta-sheet"/>
    <property type="match status" value="1"/>
</dbReference>
<evidence type="ECO:0000313" key="5">
    <source>
        <dbReference type="EMBL" id="SON92737.1"/>
    </source>
</evidence>
<dbReference type="GO" id="GO:0016881">
    <property type="term" value="F:acid-amino acid ligase activity"/>
    <property type="evidence" value="ECO:0007669"/>
    <property type="project" value="UniProtKB-ARBA"/>
</dbReference>
<dbReference type="PANTHER" id="PTHR34384">
    <property type="entry name" value="L-2,3-DIAMINOPROPANOATE--CITRATE LIGASE"/>
    <property type="match status" value="1"/>
</dbReference>
<dbReference type="Pfam" id="PF04183">
    <property type="entry name" value="IucA_IucC"/>
    <property type="match status" value="1"/>
</dbReference>
<sequence length="600" mass="66694">MWCAFLRGELPMSPHTMHDPWYDSMADAQACSCWLNCYLREFAIPQRAVQFDYRGLDRPGPRVAEHRWLRIDLGQSGALCVRIAYADRLGRCRFASAPFLKSAGKPWHSLDAQALARCLLQALASTQAINPELLAQSANSVAVTAALLRQAQLTAATGEAMIDAEQSMLWGHALHPTPKSREGVDLDQVLACAPEARASFQLFWFRIDPRLLRTQGADVRASLRQLSGSDALYPCHPWEAQRLLGDPLLRTLQSRGLIEPVGPRGEVLWPTSSVRTLYHPQLEYFLKCSVHVRLTNCVRKNAWYELESAVALTELLAPSWRTLAAQVPGFDVMLEPAATSLEVAQVDRALHDANPLAARALSESFGILYRKTIPAAQRARWQPQVAAALFTCDAQGNSVCAARLQALTSARRDRHSCTVQWFGAYAGLLLDGVWSALFQHGIALEPHLQNTVIGFADGWPTRVWIRDLEGTKLLAHHWPETRLRGVGERARQSLYYTPEQGWNRVAYCALVNNLAEAIFHLSQGDAALEAQLWQCVGEIALRWQQRHGAQAALQGLVDGVALPGKNNLGTRLWQRADRQSDYTALPNPIPRITAQRQVAA</sequence>
<keyword evidence="7" id="KW-1185">Reference proteome</keyword>
<dbReference type="InterPro" id="IPR037455">
    <property type="entry name" value="LucA/IucC-like"/>
</dbReference>
<feature type="domain" description="Aerobactin siderophore biosynthesis IucA/IucC N-terminal" evidence="2">
    <location>
        <begin position="161"/>
        <end position="390"/>
    </location>
</feature>
<dbReference type="GO" id="GO:0019290">
    <property type="term" value="P:siderophore biosynthetic process"/>
    <property type="evidence" value="ECO:0007669"/>
    <property type="project" value="InterPro"/>
</dbReference>
<feature type="domain" description="Aerobactin siderophore biosynthesis IucA/IucC-like C-terminal" evidence="3">
    <location>
        <begin position="420"/>
        <end position="579"/>
    </location>
</feature>
<dbReference type="EMBL" id="OCYT01000147">
    <property type="protein sequence ID" value="SON88435.1"/>
    <property type="molecule type" value="Genomic_DNA"/>
</dbReference>
<dbReference type="InterPro" id="IPR022770">
    <property type="entry name" value="IucA/IucC-like_C"/>
</dbReference>
<gene>
    <name evidence="5" type="primary">iucA</name>
    <name evidence="4" type="ORF">XAP6984_870033</name>
    <name evidence="5" type="ORF">XAP7430_850033</name>
</gene>
<evidence type="ECO:0000313" key="7">
    <source>
        <dbReference type="Proteomes" id="UP000234181"/>
    </source>
</evidence>
<dbReference type="PANTHER" id="PTHR34384:SF5">
    <property type="entry name" value="L-2,3-DIAMINOPROPANOATE--CITRATE LIGASE"/>
    <property type="match status" value="1"/>
</dbReference>
<dbReference type="InterPro" id="IPR007310">
    <property type="entry name" value="Aerobactin_biosyn_IucA/IucC_N"/>
</dbReference>
<organism evidence="5 6">
    <name type="scientific">Xanthomonas campestris pv. phaseoli</name>
    <dbReference type="NCBI Taxonomy" id="317013"/>
    <lineage>
        <taxon>Bacteria</taxon>
        <taxon>Pseudomonadati</taxon>
        <taxon>Pseudomonadota</taxon>
        <taxon>Gammaproteobacteria</taxon>
        <taxon>Lysobacterales</taxon>
        <taxon>Lysobacteraceae</taxon>
        <taxon>Xanthomonas</taxon>
    </lineage>
</organism>
<evidence type="ECO:0000259" key="3">
    <source>
        <dbReference type="Pfam" id="PF06276"/>
    </source>
</evidence>
<dbReference type="InterPro" id="IPR043032">
    <property type="entry name" value="PvsD/AcsD-like_thumb_helix"/>
</dbReference>
<dbReference type="EMBL" id="OCYS01000144">
    <property type="protein sequence ID" value="SON92737.1"/>
    <property type="molecule type" value="Genomic_DNA"/>
</dbReference>
<protein>
    <submittedName>
        <fullName evidence="5">Iron transporter</fullName>
    </submittedName>
</protein>
<reference evidence="6 7" key="1">
    <citation type="submission" date="2017-10" db="EMBL/GenBank/DDBJ databases">
        <authorList>
            <person name="Regsiter A."/>
            <person name="William W."/>
        </authorList>
    </citation>
    <scope>NUCLEOTIDE SEQUENCE [LARGE SCALE GENOMIC DNA]</scope>
    <source>
        <strain evidence="4 7">CFBP6984</strain>
        <strain evidence="5 6">CFBP7430</strain>
    </source>
</reference>
<dbReference type="AlphaFoldDB" id="A0AB38E7W0"/>
<comment type="caution">
    <text evidence="5">The sequence shown here is derived from an EMBL/GenBank/DDBJ whole genome shotgun (WGS) entry which is preliminary data.</text>
</comment>
<evidence type="ECO:0000256" key="1">
    <source>
        <dbReference type="ARBA" id="ARBA00007832"/>
    </source>
</evidence>
<dbReference type="Gene3D" id="1.10.510.40">
    <property type="match status" value="1"/>
</dbReference>
<dbReference type="InterPro" id="IPR043033">
    <property type="entry name" value="PvsD/AcsD-like_thumb_beta"/>
</dbReference>
<comment type="similarity">
    <text evidence="1">Belongs to the IucA/IucC family.</text>
</comment>
<evidence type="ECO:0000313" key="4">
    <source>
        <dbReference type="EMBL" id="SON88435.1"/>
    </source>
</evidence>
<evidence type="ECO:0000259" key="2">
    <source>
        <dbReference type="Pfam" id="PF04183"/>
    </source>
</evidence>
<dbReference type="Pfam" id="PF06276">
    <property type="entry name" value="FhuF"/>
    <property type="match status" value="1"/>
</dbReference>
<dbReference type="Proteomes" id="UP000234181">
    <property type="component" value="Unassembled WGS sequence"/>
</dbReference>
<dbReference type="Gene3D" id="1.10.150.640">
    <property type="entry name" value="AcsD, thumb domain, helical bundle"/>
    <property type="match status" value="1"/>
</dbReference>
<evidence type="ECO:0000313" key="6">
    <source>
        <dbReference type="Proteomes" id="UP000234166"/>
    </source>
</evidence>